<dbReference type="PANTHER" id="PTHR23240:SF6">
    <property type="entry name" value="DNA CROSS-LINK REPAIR 1A PROTEIN"/>
    <property type="match status" value="1"/>
</dbReference>
<dbReference type="PANTHER" id="PTHR23240">
    <property type="entry name" value="DNA CROSS-LINK REPAIR PROTEIN PSO2/SNM1-RELATED"/>
    <property type="match status" value="1"/>
</dbReference>
<evidence type="ECO:0000313" key="7">
    <source>
        <dbReference type="EMBL" id="ODQ80885.1"/>
    </source>
</evidence>
<dbReference type="Gene3D" id="3.60.15.10">
    <property type="entry name" value="Ribonuclease Z/Hydroxyacylglutathione hydrolase-like"/>
    <property type="match status" value="1"/>
</dbReference>
<keyword evidence="5" id="KW-0539">Nucleus</keyword>
<dbReference type="CDD" id="cd16273">
    <property type="entry name" value="SNM1A-1C-like_MBL-fold"/>
    <property type="match status" value="1"/>
</dbReference>
<evidence type="ECO:0000256" key="3">
    <source>
        <dbReference type="ARBA" id="ARBA00022763"/>
    </source>
</evidence>
<evidence type="ECO:0000256" key="1">
    <source>
        <dbReference type="ARBA" id="ARBA00004123"/>
    </source>
</evidence>
<dbReference type="Pfam" id="PF07522">
    <property type="entry name" value="DRMBL"/>
    <property type="match status" value="1"/>
</dbReference>
<dbReference type="RefSeq" id="XP_018986213.1">
    <property type="nucleotide sequence ID" value="XM_019131344.1"/>
</dbReference>
<dbReference type="SUPFAM" id="SSF56281">
    <property type="entry name" value="Metallo-hydrolase/oxidoreductase"/>
    <property type="match status" value="1"/>
</dbReference>
<dbReference type="InterPro" id="IPR011084">
    <property type="entry name" value="DRMBL"/>
</dbReference>
<dbReference type="InterPro" id="IPR036866">
    <property type="entry name" value="RibonucZ/Hydroxyglut_hydro"/>
</dbReference>
<name>A0A1E3QT47_9ASCO</name>
<dbReference type="Gene3D" id="3.40.50.12650">
    <property type="match status" value="1"/>
</dbReference>
<keyword evidence="3" id="KW-0227">DNA damage</keyword>
<dbReference type="GO" id="GO:0003684">
    <property type="term" value="F:damaged DNA binding"/>
    <property type="evidence" value="ECO:0007669"/>
    <property type="project" value="TreeGrafter"/>
</dbReference>
<comment type="similarity">
    <text evidence="2">Belongs to the DNA repair metallo-beta-lactamase (DRMBL) family.</text>
</comment>
<protein>
    <recommendedName>
        <fullName evidence="6">DNA repair metallo-beta-lactamase domain-containing protein</fullName>
    </recommendedName>
</protein>
<dbReference type="STRING" id="984486.A0A1E3QT47"/>
<dbReference type="OrthoDB" id="262529at2759"/>
<evidence type="ECO:0000256" key="4">
    <source>
        <dbReference type="ARBA" id="ARBA00023204"/>
    </source>
</evidence>
<dbReference type="Proteomes" id="UP000094336">
    <property type="component" value="Unassembled WGS sequence"/>
</dbReference>
<dbReference type="EMBL" id="KV454429">
    <property type="protein sequence ID" value="ODQ80885.1"/>
    <property type="molecule type" value="Genomic_DNA"/>
</dbReference>
<comment type="subcellular location">
    <subcellularLocation>
        <location evidence="1">Nucleus</location>
    </subcellularLocation>
</comment>
<evidence type="ECO:0000313" key="8">
    <source>
        <dbReference type="Proteomes" id="UP000094336"/>
    </source>
</evidence>
<dbReference type="GO" id="GO:0036297">
    <property type="term" value="P:interstrand cross-link repair"/>
    <property type="evidence" value="ECO:0007669"/>
    <property type="project" value="TreeGrafter"/>
</dbReference>
<dbReference type="GO" id="GO:0006303">
    <property type="term" value="P:double-strand break repair via nonhomologous end joining"/>
    <property type="evidence" value="ECO:0007669"/>
    <property type="project" value="TreeGrafter"/>
</dbReference>
<accession>A0A1E3QT47</accession>
<feature type="domain" description="DNA repair metallo-beta-lactamase" evidence="6">
    <location>
        <begin position="240"/>
        <end position="380"/>
    </location>
</feature>
<evidence type="ECO:0000256" key="2">
    <source>
        <dbReference type="ARBA" id="ARBA00010304"/>
    </source>
</evidence>
<evidence type="ECO:0000256" key="5">
    <source>
        <dbReference type="ARBA" id="ARBA00023242"/>
    </source>
</evidence>
<dbReference type="GO" id="GO:0035312">
    <property type="term" value="F:5'-3' DNA exonuclease activity"/>
    <property type="evidence" value="ECO:0007669"/>
    <property type="project" value="TreeGrafter"/>
</dbReference>
<organism evidence="7 8">
    <name type="scientific">Babjeviella inositovora NRRL Y-12698</name>
    <dbReference type="NCBI Taxonomy" id="984486"/>
    <lineage>
        <taxon>Eukaryota</taxon>
        <taxon>Fungi</taxon>
        <taxon>Dikarya</taxon>
        <taxon>Ascomycota</taxon>
        <taxon>Saccharomycotina</taxon>
        <taxon>Pichiomycetes</taxon>
        <taxon>Serinales incertae sedis</taxon>
        <taxon>Babjeviella</taxon>
    </lineage>
</organism>
<reference evidence="8" key="1">
    <citation type="submission" date="2016-05" db="EMBL/GenBank/DDBJ databases">
        <title>Comparative genomics of biotechnologically important yeasts.</title>
        <authorList>
            <consortium name="DOE Joint Genome Institute"/>
            <person name="Riley R."/>
            <person name="Haridas S."/>
            <person name="Wolfe K.H."/>
            <person name="Lopes M.R."/>
            <person name="Hittinger C.T."/>
            <person name="Goker M."/>
            <person name="Salamov A."/>
            <person name="Wisecaver J."/>
            <person name="Long T.M."/>
            <person name="Aerts A.L."/>
            <person name="Barry K."/>
            <person name="Choi C."/>
            <person name="Clum A."/>
            <person name="Coughlan A.Y."/>
            <person name="Deshpande S."/>
            <person name="Douglass A.P."/>
            <person name="Hanson S.J."/>
            <person name="Klenk H.-P."/>
            <person name="Labutti K."/>
            <person name="Lapidus A."/>
            <person name="Lindquist E."/>
            <person name="Lipzen A."/>
            <person name="Meier-Kolthoff J.P."/>
            <person name="Ohm R.A."/>
            <person name="Otillar R.P."/>
            <person name="Pangilinan J."/>
            <person name="Peng Y."/>
            <person name="Rokas A."/>
            <person name="Rosa C.A."/>
            <person name="Scheuner C."/>
            <person name="Sibirny A.A."/>
            <person name="Slot J.C."/>
            <person name="Stielow J.B."/>
            <person name="Sun H."/>
            <person name="Kurtzman C.P."/>
            <person name="Blackwell M."/>
            <person name="Grigoriev I.V."/>
            <person name="Jeffries T.W."/>
        </authorList>
    </citation>
    <scope>NUCLEOTIDE SEQUENCE [LARGE SCALE GENOMIC DNA]</scope>
    <source>
        <strain evidence="8">NRRL Y-12698</strain>
    </source>
</reference>
<keyword evidence="8" id="KW-1185">Reference proteome</keyword>
<evidence type="ECO:0000259" key="6">
    <source>
        <dbReference type="Pfam" id="PF07522"/>
    </source>
</evidence>
<feature type="non-terminal residue" evidence="7">
    <location>
        <position position="1"/>
    </location>
</feature>
<keyword evidence="4" id="KW-0234">DNA repair</keyword>
<sequence>ISVDAFNYAPNLRIFHYFLTHFHADHYMGICKSWANGLLYCSEITDRLVRLRYPTMDHTILRPLPMNKKIELILPDGSFNVTLIDANHCPGAVLFLFEYTRKEGSTLRMLHCGDFRVCKEMIENKLLANTKIDKCYLDTTFLNPLYCFPKQKHAISVTCEFFENLCNQETYSRQLNFQKKITDFFTQRSAPAPKSKYLVLIGTYTIGKERIAFEIARTLNSKVYADGPKRKVLDCLEDAEILALVTDDPHETFVHLVSMSQFKNLDVYFKNYASKYEKAVVVRPTGWSFSADPVTHSVDTPTRKGLAKMSKAQILNNILYQQKLDQQFTLEKLESQFFKRNSPTLIFLQIPYSEHSSFKELAFFSILLDIGQTLPTVNLHSLDSIREMNEWIKEWEAFRARNGRTE</sequence>
<feature type="non-terminal residue" evidence="7">
    <location>
        <position position="406"/>
    </location>
</feature>
<proteinExistence type="inferred from homology"/>
<dbReference type="GeneID" id="30149197"/>
<dbReference type="GO" id="GO:0005634">
    <property type="term" value="C:nucleus"/>
    <property type="evidence" value="ECO:0007669"/>
    <property type="project" value="UniProtKB-SubCell"/>
</dbReference>
<dbReference type="AlphaFoldDB" id="A0A1E3QT47"/>
<gene>
    <name evidence="7" type="ORF">BABINDRAFT_24936</name>
</gene>